<comment type="caution">
    <text evidence="1">The sequence shown here is derived from an EMBL/GenBank/DDBJ whole genome shotgun (WGS) entry which is preliminary data.</text>
</comment>
<reference evidence="1 2" key="1">
    <citation type="submission" date="2017-11" db="EMBL/GenBank/DDBJ databases">
        <title>De-novo sequencing of pomegranate (Punica granatum L.) genome.</title>
        <authorList>
            <person name="Akparov Z."/>
            <person name="Amiraslanov A."/>
            <person name="Hajiyeva S."/>
            <person name="Abbasov M."/>
            <person name="Kaur K."/>
            <person name="Hamwieh A."/>
            <person name="Solovyev V."/>
            <person name="Salamov A."/>
            <person name="Braich B."/>
            <person name="Kosarev P."/>
            <person name="Mahmoud A."/>
            <person name="Hajiyev E."/>
            <person name="Babayeva S."/>
            <person name="Izzatullayeva V."/>
            <person name="Mammadov A."/>
            <person name="Mammadov A."/>
            <person name="Sharifova S."/>
            <person name="Ojaghi J."/>
            <person name="Eynullazada K."/>
            <person name="Bayramov B."/>
            <person name="Abdulazimova A."/>
            <person name="Shahmuradov I."/>
        </authorList>
    </citation>
    <scope>NUCLEOTIDE SEQUENCE [LARGE SCALE GENOMIC DNA]</scope>
    <source>
        <strain evidence="2">cv. AG2017</strain>
        <tissue evidence="1">Leaf</tissue>
    </source>
</reference>
<organism evidence="1 2">
    <name type="scientific">Punica granatum</name>
    <name type="common">Pomegranate</name>
    <dbReference type="NCBI Taxonomy" id="22663"/>
    <lineage>
        <taxon>Eukaryota</taxon>
        <taxon>Viridiplantae</taxon>
        <taxon>Streptophyta</taxon>
        <taxon>Embryophyta</taxon>
        <taxon>Tracheophyta</taxon>
        <taxon>Spermatophyta</taxon>
        <taxon>Magnoliopsida</taxon>
        <taxon>eudicotyledons</taxon>
        <taxon>Gunneridae</taxon>
        <taxon>Pentapetalae</taxon>
        <taxon>rosids</taxon>
        <taxon>malvids</taxon>
        <taxon>Myrtales</taxon>
        <taxon>Lythraceae</taxon>
        <taxon>Punica</taxon>
    </lineage>
</organism>
<name>A0A2I0L748_PUNGR</name>
<dbReference type="Proteomes" id="UP000233551">
    <property type="component" value="Unassembled WGS sequence"/>
</dbReference>
<proteinExistence type="predicted"/>
<evidence type="ECO:0000313" key="2">
    <source>
        <dbReference type="Proteomes" id="UP000233551"/>
    </source>
</evidence>
<evidence type="ECO:0000313" key="1">
    <source>
        <dbReference type="EMBL" id="PKI76534.1"/>
    </source>
</evidence>
<keyword evidence="2" id="KW-1185">Reference proteome</keyword>
<protein>
    <submittedName>
        <fullName evidence="1">Uncharacterized protein</fullName>
    </submittedName>
</protein>
<sequence>MAIEMLRGRSGPTPPLLRLRLPEGNASRCLPMEQPPASCHGHLSSTTALDLWLKKRAGQPTHERHAKAAAPD</sequence>
<accession>A0A2I0L748</accession>
<dbReference type="AlphaFoldDB" id="A0A2I0L748"/>
<gene>
    <name evidence="1" type="ORF">CRG98_003085</name>
</gene>
<dbReference type="EMBL" id="PGOL01000113">
    <property type="protein sequence ID" value="PKI76534.1"/>
    <property type="molecule type" value="Genomic_DNA"/>
</dbReference>